<dbReference type="KEGG" id="nur:ATY38_13590"/>
<gene>
    <name evidence="1" type="ORF">SAMN05216406_12740</name>
</gene>
<evidence type="ECO:0000313" key="1">
    <source>
        <dbReference type="EMBL" id="SDU14035.1"/>
    </source>
</evidence>
<dbReference type="EMBL" id="FNLN01000027">
    <property type="protein sequence ID" value="SDU14035.1"/>
    <property type="molecule type" value="Genomic_DNA"/>
</dbReference>
<dbReference type="AlphaFoldDB" id="A0A1H2G399"/>
<organism evidence="1 2">
    <name type="scientific">Nitrosomonas ureae</name>
    <dbReference type="NCBI Taxonomy" id="44577"/>
    <lineage>
        <taxon>Bacteria</taxon>
        <taxon>Pseudomonadati</taxon>
        <taxon>Pseudomonadota</taxon>
        <taxon>Betaproteobacteria</taxon>
        <taxon>Nitrosomonadales</taxon>
        <taxon>Nitrosomonadaceae</taxon>
        <taxon>Nitrosomonas</taxon>
    </lineage>
</organism>
<evidence type="ECO:0000313" key="2">
    <source>
        <dbReference type="Proteomes" id="UP000182882"/>
    </source>
</evidence>
<name>A0A1H2G399_9PROT</name>
<accession>A0A1H2G399</accession>
<protein>
    <submittedName>
        <fullName evidence="1">Uncharacterized protein</fullName>
    </submittedName>
</protein>
<sequence>MNHSERLLVTVKKCAELTGLTENAIRQYLKKGHWILGIHWFKSANGRIFISMKATNLWMQGKEA</sequence>
<proteinExistence type="predicted"/>
<dbReference type="Proteomes" id="UP000182882">
    <property type="component" value="Unassembled WGS sequence"/>
</dbReference>
<dbReference type="RefSeq" id="WP_062559763.1">
    <property type="nucleotide sequence ID" value="NZ_CP013341.1"/>
</dbReference>
<reference evidence="2" key="1">
    <citation type="submission" date="2016-10" db="EMBL/GenBank/DDBJ databases">
        <authorList>
            <person name="Varghese N."/>
            <person name="Submissions S."/>
        </authorList>
    </citation>
    <scope>NUCLEOTIDE SEQUENCE [LARGE SCALE GENOMIC DNA]</scope>
    <source>
        <strain evidence="2">Nm10</strain>
    </source>
</reference>
<keyword evidence="2" id="KW-1185">Reference proteome</keyword>